<name>A0A2T3HHT6_9SPHI</name>
<evidence type="ECO:0000313" key="3">
    <source>
        <dbReference type="Proteomes" id="UP000240912"/>
    </source>
</evidence>
<reference evidence="2 3" key="1">
    <citation type="submission" date="2018-03" db="EMBL/GenBank/DDBJ databases">
        <authorList>
            <person name="Keele B.F."/>
        </authorList>
    </citation>
    <scope>NUCLEOTIDE SEQUENCE [LARGE SCALE GENOMIC DNA]</scope>
    <source>
        <strain evidence="2 3">YL28-9</strain>
    </source>
</reference>
<accession>A0A2T3HHT6</accession>
<dbReference type="EMBL" id="PYLS01000007">
    <property type="protein sequence ID" value="PST81963.1"/>
    <property type="molecule type" value="Genomic_DNA"/>
</dbReference>
<proteinExistence type="predicted"/>
<comment type="caution">
    <text evidence="2">The sequence shown here is derived from an EMBL/GenBank/DDBJ whole genome shotgun (WGS) entry which is preliminary data.</text>
</comment>
<feature type="signal peptide" evidence="1">
    <location>
        <begin position="1"/>
        <end position="26"/>
    </location>
</feature>
<protein>
    <recommendedName>
        <fullName evidence="4">DUF4468 domain-containing protein</fullName>
    </recommendedName>
</protein>
<evidence type="ECO:0000313" key="2">
    <source>
        <dbReference type="EMBL" id="PST81963.1"/>
    </source>
</evidence>
<dbReference type="Proteomes" id="UP000240912">
    <property type="component" value="Unassembled WGS sequence"/>
</dbReference>
<evidence type="ECO:0000256" key="1">
    <source>
        <dbReference type="SAM" id="SignalP"/>
    </source>
</evidence>
<keyword evidence="3" id="KW-1185">Reference proteome</keyword>
<dbReference type="RefSeq" id="WP_107217033.1">
    <property type="nucleotide sequence ID" value="NZ_KZ686271.1"/>
</dbReference>
<gene>
    <name evidence="2" type="ORF">C7T94_17405</name>
</gene>
<organism evidence="2 3">
    <name type="scientific">Pedobacter yulinensis</name>
    <dbReference type="NCBI Taxonomy" id="2126353"/>
    <lineage>
        <taxon>Bacteria</taxon>
        <taxon>Pseudomonadati</taxon>
        <taxon>Bacteroidota</taxon>
        <taxon>Sphingobacteriia</taxon>
        <taxon>Sphingobacteriales</taxon>
        <taxon>Sphingobacteriaceae</taxon>
        <taxon>Pedobacter</taxon>
    </lineage>
</organism>
<keyword evidence="1" id="KW-0732">Signal</keyword>
<dbReference type="AlphaFoldDB" id="A0A2T3HHT6"/>
<feature type="chain" id="PRO_5015568678" description="DUF4468 domain-containing protein" evidence="1">
    <location>
        <begin position="27"/>
        <end position="198"/>
    </location>
</feature>
<evidence type="ECO:0008006" key="4">
    <source>
        <dbReference type="Google" id="ProtNLM"/>
    </source>
</evidence>
<dbReference type="OrthoDB" id="794676at2"/>
<sequence>MFLRLQLCGKPVFLLCYLVCICSTLAGQTSSAGRFSKDENDKFTWYEVVHEPLPSDTLFSRMQGFLAAEGIKVLQSGQEMGGEGLFRISRSALVSAHPAARISFSFHMEWKEGKYRYWLTNFTSTPFKRNRYGQFELQQGISTPLEEEPGSLNRKNWEADLKSVEGAARRFSVRMRLAMARSAPAQASQPRVVKGSDW</sequence>